<evidence type="ECO:0000313" key="1">
    <source>
        <dbReference type="EMBL" id="EUJ28163.1"/>
    </source>
</evidence>
<dbReference type="InterPro" id="IPR009881">
    <property type="entry name" value="DUF1433"/>
</dbReference>
<dbReference type="AlphaFoldDB" id="W7C682"/>
<name>W7C682_9LIST</name>
<dbReference type="EMBL" id="AODE01000023">
    <property type="protein sequence ID" value="EUJ28163.1"/>
    <property type="molecule type" value="Genomic_DNA"/>
</dbReference>
<protein>
    <recommendedName>
        <fullName evidence="3">DUF1433 domain-containing protein</fullName>
    </recommendedName>
</protein>
<dbReference type="PATRIC" id="fig|1265820.5.peg.2507"/>
<dbReference type="Pfam" id="PF07252">
    <property type="entry name" value="DUF1433"/>
    <property type="match status" value="1"/>
</dbReference>
<reference evidence="1 2" key="1">
    <citation type="journal article" date="2014" name="Int. J. Syst. Evol. Microbiol.">
        <title>Listeria floridensis sp. nov., Listeria aquatica sp. nov., Listeria cornellensis sp. nov., Listeria riparia sp. nov. and Listeria grandensis sp. nov., from agricultural and natural environments.</title>
        <authorList>
            <person name="den Bakker H.C."/>
            <person name="Warchocki S."/>
            <person name="Wright E.M."/>
            <person name="Allred A.F."/>
            <person name="Ahlstrom C."/>
            <person name="Manuel C.S."/>
            <person name="Stasiewicz M.J."/>
            <person name="Burrell A."/>
            <person name="Roof S."/>
            <person name="Strawn L."/>
            <person name="Fortes E.D."/>
            <person name="Nightingale K.K."/>
            <person name="Kephart D."/>
            <person name="Wiedmann M."/>
        </authorList>
    </citation>
    <scope>NUCLEOTIDE SEQUENCE [LARGE SCALE GENOMIC DNA]</scope>
    <source>
        <strain evidence="2">FSL F6-969</strain>
    </source>
</reference>
<evidence type="ECO:0000313" key="2">
    <source>
        <dbReference type="Proteomes" id="UP000019254"/>
    </source>
</evidence>
<accession>W7C682</accession>
<keyword evidence="2" id="KW-1185">Reference proteome</keyword>
<comment type="caution">
    <text evidence="1">The sequence shown here is derived from an EMBL/GenBank/DDBJ whole genome shotgun (WGS) entry which is preliminary data.</text>
</comment>
<organism evidence="1 2">
    <name type="scientific">Listeria cornellensis FSL F6-0969</name>
    <dbReference type="NCBI Taxonomy" id="1265820"/>
    <lineage>
        <taxon>Bacteria</taxon>
        <taxon>Bacillati</taxon>
        <taxon>Bacillota</taxon>
        <taxon>Bacilli</taxon>
        <taxon>Bacillales</taxon>
        <taxon>Listeriaceae</taxon>
        <taxon>Listeria</taxon>
    </lineage>
</organism>
<proteinExistence type="predicted"/>
<dbReference type="Proteomes" id="UP000019254">
    <property type="component" value="Unassembled WGS sequence"/>
</dbReference>
<gene>
    <name evidence="1" type="ORF">PCORN_12692</name>
</gene>
<sequence>MKEKENQKAEDELAELIAIEKPRIEKYFKYNFIGVNQVTVTGAEIHPTGIPHIKGYVNNDKDLYFNAAVHKDHFDGDLSIPYELEEKQKSDLSVLEIEEHEKGNKE</sequence>
<evidence type="ECO:0008006" key="3">
    <source>
        <dbReference type="Google" id="ProtNLM"/>
    </source>
</evidence>
<dbReference type="STRING" id="1265820.PCORN_12692"/>
<dbReference type="Gene3D" id="3.10.450.130">
    <property type="entry name" value="folded 79 residue fragment of lin0334 like domains"/>
    <property type="match status" value="1"/>
</dbReference>